<evidence type="ECO:0000256" key="6">
    <source>
        <dbReference type="ARBA" id="ARBA00022692"/>
    </source>
</evidence>
<evidence type="ECO:0000256" key="9">
    <source>
        <dbReference type="ARBA" id="ARBA00022989"/>
    </source>
</evidence>
<dbReference type="AlphaFoldDB" id="A0AAX4P297"/>
<keyword evidence="16" id="KW-1185">Reference proteome</keyword>
<evidence type="ECO:0000256" key="11">
    <source>
        <dbReference type="ARBA" id="ARBA00023136"/>
    </source>
</evidence>
<evidence type="ECO:0000259" key="14">
    <source>
        <dbReference type="PROSITE" id="PS51685"/>
    </source>
</evidence>
<evidence type="ECO:0000256" key="1">
    <source>
        <dbReference type="ARBA" id="ARBA00004111"/>
    </source>
</evidence>
<dbReference type="Pfam" id="PF08241">
    <property type="entry name" value="Methyltransf_11"/>
    <property type="match status" value="1"/>
</dbReference>
<dbReference type="Pfam" id="PF08498">
    <property type="entry name" value="Sterol_MT_C"/>
    <property type="match status" value="1"/>
</dbReference>
<dbReference type="CDD" id="cd02440">
    <property type="entry name" value="AdoMet_MTases"/>
    <property type="match status" value="1"/>
</dbReference>
<evidence type="ECO:0000256" key="12">
    <source>
        <dbReference type="PROSITE-ProRule" id="PRU01022"/>
    </source>
</evidence>
<dbReference type="PANTHER" id="PTHR44742">
    <property type="match status" value="1"/>
</dbReference>
<evidence type="ECO:0000256" key="13">
    <source>
        <dbReference type="RuleBase" id="RU362025"/>
    </source>
</evidence>
<keyword evidence="4 12" id="KW-0808">Transferase</keyword>
<accession>A0AAX4P297</accession>
<dbReference type="PROSITE" id="PS51685">
    <property type="entry name" value="SAM_MT_ERG6_SMT"/>
    <property type="match status" value="1"/>
</dbReference>
<evidence type="ECO:0000313" key="15">
    <source>
        <dbReference type="EMBL" id="WZN60039.1"/>
    </source>
</evidence>
<protein>
    <recommendedName>
        <fullName evidence="13">Methyltransferase</fullName>
        <ecNumber evidence="13">2.1.1.-</ecNumber>
    </recommendedName>
</protein>
<dbReference type="GO" id="GO:0006694">
    <property type="term" value="P:steroid biosynthetic process"/>
    <property type="evidence" value="ECO:0007669"/>
    <property type="project" value="InterPro"/>
</dbReference>
<keyword evidence="8" id="KW-0492">Microsome</keyword>
<dbReference type="InterPro" id="IPR013216">
    <property type="entry name" value="Methyltransf_11"/>
</dbReference>
<organism evidence="15 16">
    <name type="scientific">Chloropicon roscoffensis</name>
    <dbReference type="NCBI Taxonomy" id="1461544"/>
    <lineage>
        <taxon>Eukaryota</taxon>
        <taxon>Viridiplantae</taxon>
        <taxon>Chlorophyta</taxon>
        <taxon>Chloropicophyceae</taxon>
        <taxon>Chloropicales</taxon>
        <taxon>Chloropicaceae</taxon>
        <taxon>Chloropicon</taxon>
    </lineage>
</organism>
<evidence type="ECO:0000256" key="3">
    <source>
        <dbReference type="ARBA" id="ARBA00022603"/>
    </source>
</evidence>
<dbReference type="EC" id="2.1.1.-" evidence="13"/>
<reference evidence="15 16" key="1">
    <citation type="submission" date="2024-03" db="EMBL/GenBank/DDBJ databases">
        <title>Complete genome sequence of the green alga Chloropicon roscoffensis RCC1871.</title>
        <authorList>
            <person name="Lemieux C."/>
            <person name="Pombert J.-F."/>
            <person name="Otis C."/>
            <person name="Turmel M."/>
        </authorList>
    </citation>
    <scope>NUCLEOTIDE SEQUENCE [LARGE SCALE GENOMIC DNA]</scope>
    <source>
        <strain evidence="15 16">RCC1871</strain>
    </source>
</reference>
<feature type="domain" description="SAM-dependent methyltransferase Erg6/SMT-type" evidence="14">
    <location>
        <begin position="100"/>
        <end position="378"/>
    </location>
</feature>
<dbReference type="Gene3D" id="3.40.50.150">
    <property type="entry name" value="Vaccinia Virus protein VP39"/>
    <property type="match status" value="1"/>
</dbReference>
<comment type="similarity">
    <text evidence="12 13">Belongs to the class I-like SAM-binding methyltransferase superfamily. Erg6/SMT family.</text>
</comment>
<dbReference type="PANTHER" id="PTHR44742:SF2">
    <property type="entry name" value="24-METHYLENESTEROL C-METHYLTRANSFERASE 2"/>
    <property type="match status" value="1"/>
</dbReference>
<gene>
    <name evidence="15" type="ORF">HKI87_02g15670</name>
</gene>
<keyword evidence="9" id="KW-1133">Transmembrane helix</keyword>
<proteinExistence type="inferred from homology"/>
<keyword evidence="3 12" id="KW-0489">Methyltransferase</keyword>
<keyword evidence="11" id="KW-0472">Membrane</keyword>
<dbReference type="GO" id="GO:0008757">
    <property type="term" value="F:S-adenosylmethionine-dependent methyltransferase activity"/>
    <property type="evidence" value="ECO:0007669"/>
    <property type="project" value="InterPro"/>
</dbReference>
<dbReference type="EMBL" id="CP151502">
    <property type="protein sequence ID" value="WZN60039.1"/>
    <property type="molecule type" value="Genomic_DNA"/>
</dbReference>
<evidence type="ECO:0000256" key="4">
    <source>
        <dbReference type="ARBA" id="ARBA00022679"/>
    </source>
</evidence>
<comment type="subcellular location">
    <subcellularLocation>
        <location evidence="1">Microsome membrane</location>
        <topology evidence="1">Single-pass membrane protein</topology>
    </subcellularLocation>
</comment>
<evidence type="ECO:0000256" key="10">
    <source>
        <dbReference type="ARBA" id="ARBA00023098"/>
    </source>
</evidence>
<evidence type="ECO:0000256" key="5">
    <source>
        <dbReference type="ARBA" id="ARBA00022691"/>
    </source>
</evidence>
<dbReference type="GO" id="GO:0032259">
    <property type="term" value="P:methylation"/>
    <property type="evidence" value="ECO:0007669"/>
    <property type="project" value="UniProtKB-KW"/>
</dbReference>
<evidence type="ECO:0000256" key="7">
    <source>
        <dbReference type="ARBA" id="ARBA00022824"/>
    </source>
</evidence>
<keyword evidence="2" id="KW-0444">Lipid biosynthesis</keyword>
<dbReference type="InterPro" id="IPR029063">
    <property type="entry name" value="SAM-dependent_MTases_sf"/>
</dbReference>
<sequence length="378" mass="41952">MVGMFSKAADFGVDHPAATLACSAFAAGFSFMAYYHFSGPSIRSDEGTKTRNFFSLSKGLGGLKRKEVTHEWKDYDKTFTQSEGRGISDKDHTKDAVNTFYNLVTDIYEWGWGQSFHFSPSLKGKGVAPAEVAHETRVADILGLKPGLKALDVGCGVGGPLRTIAAHSGAHVTGVTINEYQVQRCAMMCEKLGIENVDIQQGNFLKLVPQFEEESFDAAYAIEATCHSPTLEEVYSEVYRLLKPGGKFVSYEWVSTDLYDPNREEHVSCIDAINYANALPEMRTWRQTTEAARKVGFKVIEERDLAISPAGEWWSRLKVGKLQYKLNHLVISVLAKMMVLPKSMVDVHHMLVSVANSLVEGGERGIFSPMYMVVLQKP</sequence>
<dbReference type="InterPro" id="IPR013705">
    <property type="entry name" value="Sterol_MeTrfase_C"/>
</dbReference>
<keyword evidence="7" id="KW-0256">Endoplasmic reticulum</keyword>
<dbReference type="Proteomes" id="UP001472866">
    <property type="component" value="Chromosome 02"/>
</dbReference>
<keyword evidence="6" id="KW-0812">Transmembrane</keyword>
<name>A0AAX4P297_9CHLO</name>
<keyword evidence="10" id="KW-0443">Lipid metabolism</keyword>
<dbReference type="InterPro" id="IPR030384">
    <property type="entry name" value="MeTrfase_SMT"/>
</dbReference>
<evidence type="ECO:0000256" key="2">
    <source>
        <dbReference type="ARBA" id="ARBA00022516"/>
    </source>
</evidence>
<dbReference type="SUPFAM" id="SSF53335">
    <property type="entry name" value="S-adenosyl-L-methionine-dependent methyltransferases"/>
    <property type="match status" value="1"/>
</dbReference>
<keyword evidence="5 12" id="KW-0949">S-adenosyl-L-methionine</keyword>
<evidence type="ECO:0000313" key="16">
    <source>
        <dbReference type="Proteomes" id="UP001472866"/>
    </source>
</evidence>
<evidence type="ECO:0000256" key="8">
    <source>
        <dbReference type="ARBA" id="ARBA00022848"/>
    </source>
</evidence>